<dbReference type="PANTHER" id="PTHR33540">
    <property type="entry name" value="TRNA THREONYLCARBAMOYLADENOSINE BIOSYNTHESIS PROTEIN TSAE"/>
    <property type="match status" value="1"/>
</dbReference>
<organism evidence="11 12">
    <name type="scientific">Rubripirellula obstinata</name>
    <dbReference type="NCBI Taxonomy" id="406547"/>
    <lineage>
        <taxon>Bacteria</taxon>
        <taxon>Pseudomonadati</taxon>
        <taxon>Planctomycetota</taxon>
        <taxon>Planctomycetia</taxon>
        <taxon>Pirellulales</taxon>
        <taxon>Pirellulaceae</taxon>
        <taxon>Rubripirellula</taxon>
    </lineage>
</organism>
<evidence type="ECO:0000256" key="3">
    <source>
        <dbReference type="ARBA" id="ARBA00019010"/>
    </source>
</evidence>
<keyword evidence="12" id="KW-1185">Reference proteome</keyword>
<comment type="subcellular location">
    <subcellularLocation>
        <location evidence="1">Cytoplasm</location>
    </subcellularLocation>
</comment>
<dbReference type="SUPFAM" id="SSF52540">
    <property type="entry name" value="P-loop containing nucleoside triphosphate hydrolases"/>
    <property type="match status" value="1"/>
</dbReference>
<comment type="caution">
    <text evidence="11">The sequence shown here is derived from an EMBL/GenBank/DDBJ whole genome shotgun (WGS) entry which is preliminary data.</text>
</comment>
<evidence type="ECO:0000256" key="1">
    <source>
        <dbReference type="ARBA" id="ARBA00004496"/>
    </source>
</evidence>
<reference evidence="11 12" key="1">
    <citation type="submission" date="2019-08" db="EMBL/GenBank/DDBJ databases">
        <title>Deep-cultivation of Planctomycetes and their phenomic and genomic characterization uncovers novel biology.</title>
        <authorList>
            <person name="Wiegand S."/>
            <person name="Jogler M."/>
            <person name="Boedeker C."/>
            <person name="Pinto D."/>
            <person name="Vollmers J."/>
            <person name="Rivas-Marin E."/>
            <person name="Kohn T."/>
            <person name="Peeters S.H."/>
            <person name="Heuer A."/>
            <person name="Rast P."/>
            <person name="Oberbeckmann S."/>
            <person name="Bunk B."/>
            <person name="Jeske O."/>
            <person name="Meyerdierks A."/>
            <person name="Storesund J.E."/>
            <person name="Kallscheuer N."/>
            <person name="Luecker S."/>
            <person name="Lage O.M."/>
            <person name="Pohl T."/>
            <person name="Merkel B.J."/>
            <person name="Hornburger P."/>
            <person name="Mueller R.-W."/>
            <person name="Bruemmer F."/>
            <person name="Labrenz M."/>
            <person name="Spormann A.M."/>
            <person name="Op Den Camp H."/>
            <person name="Overmann J."/>
            <person name="Amann R."/>
            <person name="Jetten M.S.M."/>
            <person name="Mascher T."/>
            <person name="Medema M.H."/>
            <person name="Devos D.P."/>
            <person name="Kaster A.-K."/>
            <person name="Ovreas L."/>
            <person name="Rohde M."/>
            <person name="Galperin M.Y."/>
            <person name="Jogler C."/>
        </authorList>
    </citation>
    <scope>NUCLEOTIDE SEQUENCE [LARGE SCALE GENOMIC DNA]</scope>
    <source>
        <strain evidence="11 12">LF1</strain>
    </source>
</reference>
<keyword evidence="7" id="KW-0547">Nucleotide-binding</keyword>
<keyword evidence="8" id="KW-0067">ATP-binding</keyword>
<keyword evidence="5" id="KW-0819">tRNA processing</keyword>
<evidence type="ECO:0000256" key="10">
    <source>
        <dbReference type="ARBA" id="ARBA00032441"/>
    </source>
</evidence>
<dbReference type="GO" id="GO:0005737">
    <property type="term" value="C:cytoplasm"/>
    <property type="evidence" value="ECO:0007669"/>
    <property type="project" value="UniProtKB-SubCell"/>
</dbReference>
<evidence type="ECO:0000256" key="7">
    <source>
        <dbReference type="ARBA" id="ARBA00022741"/>
    </source>
</evidence>
<evidence type="ECO:0000256" key="8">
    <source>
        <dbReference type="ARBA" id="ARBA00022840"/>
    </source>
</evidence>
<gene>
    <name evidence="11" type="primary">tsaE</name>
    <name evidence="11" type="ORF">LF1_46160</name>
</gene>
<dbReference type="GO" id="GO:0002949">
    <property type="term" value="P:tRNA threonylcarbamoyladenosine modification"/>
    <property type="evidence" value="ECO:0007669"/>
    <property type="project" value="InterPro"/>
</dbReference>
<dbReference type="Gene3D" id="3.40.50.300">
    <property type="entry name" value="P-loop containing nucleotide triphosphate hydrolases"/>
    <property type="match status" value="1"/>
</dbReference>
<keyword evidence="4" id="KW-0963">Cytoplasm</keyword>
<proteinExistence type="inferred from homology"/>
<dbReference type="GO" id="GO:0005524">
    <property type="term" value="F:ATP binding"/>
    <property type="evidence" value="ECO:0007669"/>
    <property type="project" value="UniProtKB-KW"/>
</dbReference>
<dbReference type="InterPro" id="IPR027417">
    <property type="entry name" value="P-loop_NTPase"/>
</dbReference>
<dbReference type="NCBIfam" id="TIGR00150">
    <property type="entry name" value="T6A_YjeE"/>
    <property type="match status" value="1"/>
</dbReference>
<evidence type="ECO:0000256" key="2">
    <source>
        <dbReference type="ARBA" id="ARBA00007599"/>
    </source>
</evidence>
<dbReference type="GO" id="GO:0046872">
    <property type="term" value="F:metal ion binding"/>
    <property type="evidence" value="ECO:0007669"/>
    <property type="project" value="UniProtKB-KW"/>
</dbReference>
<evidence type="ECO:0000256" key="9">
    <source>
        <dbReference type="ARBA" id="ARBA00022842"/>
    </source>
</evidence>
<dbReference type="Proteomes" id="UP000322699">
    <property type="component" value="Unassembled WGS sequence"/>
</dbReference>
<evidence type="ECO:0000256" key="4">
    <source>
        <dbReference type="ARBA" id="ARBA00022490"/>
    </source>
</evidence>
<dbReference type="AlphaFoldDB" id="A0A5B1CQ02"/>
<keyword evidence="9" id="KW-0460">Magnesium</keyword>
<evidence type="ECO:0000256" key="5">
    <source>
        <dbReference type="ARBA" id="ARBA00022694"/>
    </source>
</evidence>
<accession>A0A5B1CQ02</accession>
<comment type="similarity">
    <text evidence="2">Belongs to the TsaE family.</text>
</comment>
<name>A0A5B1CQ02_9BACT</name>
<dbReference type="Pfam" id="PF02367">
    <property type="entry name" value="TsaE"/>
    <property type="match status" value="1"/>
</dbReference>
<protein>
    <recommendedName>
        <fullName evidence="3">tRNA threonylcarbamoyladenosine biosynthesis protein TsaE</fullName>
    </recommendedName>
    <alternativeName>
        <fullName evidence="10">t(6)A37 threonylcarbamoyladenosine biosynthesis protein TsaE</fullName>
    </alternativeName>
</protein>
<evidence type="ECO:0000313" key="12">
    <source>
        <dbReference type="Proteomes" id="UP000322699"/>
    </source>
</evidence>
<dbReference type="PANTHER" id="PTHR33540:SF2">
    <property type="entry name" value="TRNA THREONYLCARBAMOYLADENOSINE BIOSYNTHESIS PROTEIN TSAE"/>
    <property type="match status" value="1"/>
</dbReference>
<evidence type="ECO:0000313" key="11">
    <source>
        <dbReference type="EMBL" id="KAA1262055.1"/>
    </source>
</evidence>
<sequence length="153" mass="16959">MHQHSIHSVSLDDLPAIAASMVQRFPARLVIGLVGTLGAGKTTLVQAIAVAAGIDVANVTSPTFTLLQSHQGPHFKLHHLDAYRLADENEFYDLGVDELFEEQAWTIVEWADRVAELMPEETLWIEIELTEAADCREVVFRTTNPAVAEMTHK</sequence>
<evidence type="ECO:0000256" key="6">
    <source>
        <dbReference type="ARBA" id="ARBA00022723"/>
    </source>
</evidence>
<dbReference type="EMBL" id="VRLW01000001">
    <property type="protein sequence ID" value="KAA1262055.1"/>
    <property type="molecule type" value="Genomic_DNA"/>
</dbReference>
<dbReference type="RefSeq" id="WP_068261804.1">
    <property type="nucleotide sequence ID" value="NZ_LWSK01000028.1"/>
</dbReference>
<dbReference type="InterPro" id="IPR003442">
    <property type="entry name" value="T6A_TsaE"/>
</dbReference>
<keyword evidence="6" id="KW-0479">Metal-binding</keyword>